<evidence type="ECO:0000313" key="3">
    <source>
        <dbReference type="EMBL" id="MBS7525945.1"/>
    </source>
</evidence>
<organism evidence="3 4">
    <name type="scientific">Fusibacter paucivorans</name>
    <dbReference type="NCBI Taxonomy" id="76009"/>
    <lineage>
        <taxon>Bacteria</taxon>
        <taxon>Bacillati</taxon>
        <taxon>Bacillota</taxon>
        <taxon>Clostridia</taxon>
        <taxon>Eubacteriales</taxon>
        <taxon>Eubacteriales Family XII. Incertae Sedis</taxon>
        <taxon>Fusibacter</taxon>
    </lineage>
</organism>
<evidence type="ECO:0000256" key="1">
    <source>
        <dbReference type="SAM" id="Phobius"/>
    </source>
</evidence>
<accession>A0ABS5PL99</accession>
<dbReference type="PROSITE" id="PS50887">
    <property type="entry name" value="GGDEF"/>
    <property type="match status" value="1"/>
</dbReference>
<feature type="transmembrane region" description="Helical" evidence="1">
    <location>
        <begin position="144"/>
        <end position="160"/>
    </location>
</feature>
<feature type="transmembrane region" description="Helical" evidence="1">
    <location>
        <begin position="172"/>
        <end position="189"/>
    </location>
</feature>
<evidence type="ECO:0000313" key="4">
    <source>
        <dbReference type="Proteomes" id="UP000746471"/>
    </source>
</evidence>
<protein>
    <submittedName>
        <fullName evidence="3">GGDEF domain-containing protein</fullName>
    </submittedName>
</protein>
<feature type="transmembrane region" description="Helical" evidence="1">
    <location>
        <begin position="93"/>
        <end position="115"/>
    </location>
</feature>
<reference evidence="3 4" key="1">
    <citation type="submission" date="2021-05" db="EMBL/GenBank/DDBJ databases">
        <title>Fusibacter ferrireducens sp. nov., an anaerobic, sulfur- and Fe-reducing bacterium isolated from the mangrove sediment.</title>
        <authorList>
            <person name="Qiu D."/>
        </authorList>
    </citation>
    <scope>NUCLEOTIDE SEQUENCE [LARGE SCALE GENOMIC DNA]</scope>
    <source>
        <strain evidence="3 4">DSM 12116</strain>
    </source>
</reference>
<dbReference type="InterPro" id="IPR029787">
    <property type="entry name" value="Nucleotide_cyclase"/>
</dbReference>
<comment type="caution">
    <text evidence="3">The sequence shown here is derived from an EMBL/GenBank/DDBJ whole genome shotgun (WGS) entry which is preliminary data.</text>
</comment>
<dbReference type="InterPro" id="IPR050469">
    <property type="entry name" value="Diguanylate_Cyclase"/>
</dbReference>
<dbReference type="Proteomes" id="UP000746471">
    <property type="component" value="Unassembled WGS sequence"/>
</dbReference>
<keyword evidence="1" id="KW-1133">Transmembrane helix</keyword>
<dbReference type="Pfam" id="PF00990">
    <property type="entry name" value="GGDEF"/>
    <property type="match status" value="1"/>
</dbReference>
<dbReference type="InterPro" id="IPR000160">
    <property type="entry name" value="GGDEF_dom"/>
</dbReference>
<dbReference type="InterPro" id="IPR043128">
    <property type="entry name" value="Rev_trsase/Diguanyl_cyclase"/>
</dbReference>
<dbReference type="SUPFAM" id="SSF55073">
    <property type="entry name" value="Nucleotide cyclase"/>
    <property type="match status" value="1"/>
</dbReference>
<dbReference type="PANTHER" id="PTHR45138:SF9">
    <property type="entry name" value="DIGUANYLATE CYCLASE DGCM-RELATED"/>
    <property type="match status" value="1"/>
</dbReference>
<dbReference type="PANTHER" id="PTHR45138">
    <property type="entry name" value="REGULATORY COMPONENTS OF SENSORY TRANSDUCTION SYSTEM"/>
    <property type="match status" value="1"/>
</dbReference>
<feature type="transmembrane region" description="Helical" evidence="1">
    <location>
        <begin position="29"/>
        <end position="49"/>
    </location>
</feature>
<evidence type="ECO:0000259" key="2">
    <source>
        <dbReference type="PROSITE" id="PS50887"/>
    </source>
</evidence>
<feature type="domain" description="GGDEF" evidence="2">
    <location>
        <begin position="243"/>
        <end position="362"/>
    </location>
</feature>
<dbReference type="EMBL" id="JAHBCL010000006">
    <property type="protein sequence ID" value="MBS7525945.1"/>
    <property type="molecule type" value="Genomic_DNA"/>
</dbReference>
<keyword evidence="1" id="KW-0812">Transmembrane</keyword>
<feature type="transmembrane region" description="Helical" evidence="1">
    <location>
        <begin position="121"/>
        <end position="137"/>
    </location>
</feature>
<dbReference type="RefSeq" id="WP_213235731.1">
    <property type="nucleotide sequence ID" value="NZ_JAHBCL010000006.1"/>
</dbReference>
<dbReference type="CDD" id="cd01949">
    <property type="entry name" value="GGDEF"/>
    <property type="match status" value="1"/>
</dbReference>
<dbReference type="Gene3D" id="3.30.70.270">
    <property type="match status" value="1"/>
</dbReference>
<gene>
    <name evidence="3" type="ORF">KHM83_04540</name>
</gene>
<dbReference type="SMART" id="SM00267">
    <property type="entry name" value="GGDEF"/>
    <property type="match status" value="1"/>
</dbReference>
<sequence>MQDDRVDAAYENGHENMKRKLLSGNYQRVKAISLAICLLQGAIVVSYLLGVDERLRHIKYIGMKSLYIGLVLLLFIFDRLMKDREKNEDHLRHFILIGYVNVIVIWSVISTFFAQTITSDISIYILVVFGLAATVRMRPRASAVVYGLGYAVFFFGMPYFQDKPSYLLSHRMNGLILNVIAFMISWMFYRYSVRDVQQREIILERNRELLYLSQHDGLTGLYNHSTIHLKLQKLVEDSRRRGTVLTVAMLDIDAFKHINDTYGHQYGDQMIKALATELKDFFIPKVSVGRYGGDEFLLIGRNMTAEVLNTQLMTFQQQTTVAFSYGIASFEAHSVIQLIDEADRNMYKCKVEKRLALSREATPSEIFVP</sequence>
<name>A0ABS5PL99_9FIRM</name>
<keyword evidence="1" id="KW-0472">Membrane</keyword>
<keyword evidence="4" id="KW-1185">Reference proteome</keyword>
<proteinExistence type="predicted"/>
<feature type="transmembrane region" description="Helical" evidence="1">
    <location>
        <begin position="61"/>
        <end position="81"/>
    </location>
</feature>
<dbReference type="NCBIfam" id="TIGR00254">
    <property type="entry name" value="GGDEF"/>
    <property type="match status" value="1"/>
</dbReference>